<evidence type="ECO:0000256" key="11">
    <source>
        <dbReference type="ARBA" id="ARBA00023204"/>
    </source>
</evidence>
<evidence type="ECO:0000256" key="15">
    <source>
        <dbReference type="ARBA" id="ARBA00031038"/>
    </source>
</evidence>
<reference evidence="17 18" key="4">
    <citation type="journal article" date="2011" name="BMC Genomics">
        <title>RNA-Seq improves annotation of protein-coding genes in the cucumber genome.</title>
        <authorList>
            <person name="Li Z."/>
            <person name="Zhang Z."/>
            <person name="Yan P."/>
            <person name="Huang S."/>
            <person name="Fei Z."/>
            <person name="Lin K."/>
        </authorList>
    </citation>
    <scope>NUCLEOTIDE SEQUENCE [LARGE SCALE GENOMIC DNA]</scope>
    <source>
        <strain evidence="18">cv. 9930</strain>
    </source>
</reference>
<keyword evidence="7" id="KW-0227">DNA damage</keyword>
<evidence type="ECO:0000313" key="18">
    <source>
        <dbReference type="Proteomes" id="UP000029981"/>
    </source>
</evidence>
<dbReference type="Proteomes" id="UP000029981">
    <property type="component" value="Chromosome 4"/>
</dbReference>
<dbReference type="KEGG" id="csv:101206375"/>
<evidence type="ECO:0000256" key="6">
    <source>
        <dbReference type="ARBA" id="ARBA00022618"/>
    </source>
</evidence>
<comment type="subcellular location">
    <subcellularLocation>
        <location evidence="2">Cytoplasm</location>
    </subcellularLocation>
    <subcellularLocation>
        <location evidence="1">Nucleus</location>
    </subcellularLocation>
</comment>
<evidence type="ECO:0000256" key="12">
    <source>
        <dbReference type="ARBA" id="ARBA00023242"/>
    </source>
</evidence>
<dbReference type="eggNOG" id="ENOG502QS5S">
    <property type="taxonomic scope" value="Eukaryota"/>
</dbReference>
<organism evidence="17 18">
    <name type="scientific">Cucumis sativus</name>
    <name type="common">Cucumber</name>
    <dbReference type="NCBI Taxonomy" id="3659"/>
    <lineage>
        <taxon>Eukaryota</taxon>
        <taxon>Viridiplantae</taxon>
        <taxon>Streptophyta</taxon>
        <taxon>Embryophyta</taxon>
        <taxon>Tracheophyta</taxon>
        <taxon>Spermatophyta</taxon>
        <taxon>Magnoliopsida</taxon>
        <taxon>eudicotyledons</taxon>
        <taxon>Gunneridae</taxon>
        <taxon>Pentapetalae</taxon>
        <taxon>rosids</taxon>
        <taxon>fabids</taxon>
        <taxon>Cucurbitales</taxon>
        <taxon>Cucurbitaceae</taxon>
        <taxon>Benincaseae</taxon>
        <taxon>Cucumis</taxon>
    </lineage>
</organism>
<dbReference type="GO" id="GO:0070552">
    <property type="term" value="C:BRISC complex"/>
    <property type="evidence" value="ECO:0007669"/>
    <property type="project" value="InterPro"/>
</dbReference>
<keyword evidence="5" id="KW-0963">Cytoplasm</keyword>
<dbReference type="STRING" id="3659.A0A0A0L024"/>
<dbReference type="CDD" id="cd21502">
    <property type="entry name" value="vWA_BABAM1"/>
    <property type="match status" value="1"/>
</dbReference>
<evidence type="ECO:0000256" key="16">
    <source>
        <dbReference type="SAM" id="MobiDB-lite"/>
    </source>
</evidence>
<dbReference type="GO" id="GO:0051301">
    <property type="term" value="P:cell division"/>
    <property type="evidence" value="ECO:0007669"/>
    <property type="project" value="UniProtKB-KW"/>
</dbReference>
<evidence type="ECO:0000256" key="14">
    <source>
        <dbReference type="ARBA" id="ARBA00030984"/>
    </source>
</evidence>
<dbReference type="InterPro" id="IPR036465">
    <property type="entry name" value="vWFA_dom_sf"/>
</dbReference>
<dbReference type="Gene3D" id="3.40.50.410">
    <property type="entry name" value="von Willebrand factor, type A domain"/>
    <property type="match status" value="1"/>
</dbReference>
<evidence type="ECO:0000256" key="4">
    <source>
        <dbReference type="ARBA" id="ARBA00019437"/>
    </source>
</evidence>
<dbReference type="GO" id="GO:0045739">
    <property type="term" value="P:positive regulation of DNA repair"/>
    <property type="evidence" value="ECO:0007669"/>
    <property type="project" value="InterPro"/>
</dbReference>
<dbReference type="GO" id="GO:0006325">
    <property type="term" value="P:chromatin organization"/>
    <property type="evidence" value="ECO:0007669"/>
    <property type="project" value="UniProtKB-KW"/>
</dbReference>
<dbReference type="PANTHER" id="PTHR15660">
    <property type="entry name" value="BRISC AND BRCA1-A COMPLEX MEMBER 1"/>
    <property type="match status" value="1"/>
</dbReference>
<evidence type="ECO:0000256" key="10">
    <source>
        <dbReference type="ARBA" id="ARBA00022853"/>
    </source>
</evidence>
<dbReference type="GO" id="GO:0006281">
    <property type="term" value="P:DNA repair"/>
    <property type="evidence" value="ECO:0007669"/>
    <property type="project" value="UniProtKB-KW"/>
</dbReference>
<keyword evidence="18" id="KW-1185">Reference proteome</keyword>
<dbReference type="GO" id="GO:0005737">
    <property type="term" value="C:cytoplasm"/>
    <property type="evidence" value="ECO:0007669"/>
    <property type="project" value="UniProtKB-SubCell"/>
</dbReference>
<keyword evidence="8" id="KW-0498">Mitosis</keyword>
<reference evidence="17 18" key="1">
    <citation type="journal article" date="2009" name="Nat. Genet.">
        <title>The genome of the cucumber, Cucumis sativus L.</title>
        <authorList>
            <person name="Huang S."/>
            <person name="Li R."/>
            <person name="Zhang Z."/>
            <person name="Li L."/>
            <person name="Gu X."/>
            <person name="Fan W."/>
            <person name="Lucas W.J."/>
            <person name="Wang X."/>
            <person name="Xie B."/>
            <person name="Ni P."/>
            <person name="Ren Y."/>
            <person name="Zhu H."/>
            <person name="Li J."/>
            <person name="Lin K."/>
            <person name="Jin W."/>
            <person name="Fei Z."/>
            <person name="Li G."/>
            <person name="Staub J."/>
            <person name="Kilian A."/>
            <person name="van der Vossen E.A."/>
            <person name="Wu Y."/>
            <person name="Guo J."/>
            <person name="He J."/>
            <person name="Jia Z."/>
            <person name="Ren Y."/>
            <person name="Tian G."/>
            <person name="Lu Y."/>
            <person name="Ruan J."/>
            <person name="Qian W."/>
            <person name="Wang M."/>
            <person name="Huang Q."/>
            <person name="Li B."/>
            <person name="Xuan Z."/>
            <person name="Cao J."/>
            <person name="Asan"/>
            <person name="Wu Z."/>
            <person name="Zhang J."/>
            <person name="Cai Q."/>
            <person name="Bai Y."/>
            <person name="Zhao B."/>
            <person name="Han Y."/>
            <person name="Li Y."/>
            <person name="Li X."/>
            <person name="Wang S."/>
            <person name="Shi Q."/>
            <person name="Liu S."/>
            <person name="Cho W.K."/>
            <person name="Kim J.Y."/>
            <person name="Xu Y."/>
            <person name="Heller-Uszynska K."/>
            <person name="Miao H."/>
            <person name="Cheng Z."/>
            <person name="Zhang S."/>
            <person name="Wu J."/>
            <person name="Yang Y."/>
            <person name="Kang H."/>
            <person name="Li M."/>
            <person name="Liang H."/>
            <person name="Ren X."/>
            <person name="Shi Z."/>
            <person name="Wen M."/>
            <person name="Jian M."/>
            <person name="Yang H."/>
            <person name="Zhang G."/>
            <person name="Yang Z."/>
            <person name="Chen R."/>
            <person name="Liu S."/>
            <person name="Li J."/>
            <person name="Ma L."/>
            <person name="Liu H."/>
            <person name="Zhou Y."/>
            <person name="Zhao J."/>
            <person name="Fang X."/>
            <person name="Li G."/>
            <person name="Fang L."/>
            <person name="Li Y."/>
            <person name="Liu D."/>
            <person name="Zheng H."/>
            <person name="Zhang Y."/>
            <person name="Qin N."/>
            <person name="Li Z."/>
            <person name="Yang G."/>
            <person name="Yang S."/>
            <person name="Bolund L."/>
            <person name="Kristiansen K."/>
            <person name="Zheng H."/>
            <person name="Li S."/>
            <person name="Zhang X."/>
            <person name="Yang H."/>
            <person name="Wang J."/>
            <person name="Sun R."/>
            <person name="Zhang B."/>
            <person name="Jiang S."/>
            <person name="Wang J."/>
            <person name="Du Y."/>
            <person name="Li S."/>
        </authorList>
    </citation>
    <scope>NUCLEOTIDE SEQUENCE [LARGE SCALE GENOMIC DNA]</scope>
    <source>
        <strain evidence="18">cv. 9930</strain>
    </source>
</reference>
<evidence type="ECO:0000256" key="9">
    <source>
        <dbReference type="ARBA" id="ARBA00022786"/>
    </source>
</evidence>
<dbReference type="InterPro" id="IPR026126">
    <property type="entry name" value="BABAM1"/>
</dbReference>
<dbReference type="SUPFAM" id="SSF53300">
    <property type="entry name" value="vWA-like"/>
    <property type="match status" value="1"/>
</dbReference>
<evidence type="ECO:0000313" key="17">
    <source>
        <dbReference type="EMBL" id="KGN55320.1"/>
    </source>
</evidence>
<dbReference type="Gramene" id="KGN55320">
    <property type="protein sequence ID" value="KGN55320"/>
    <property type="gene ID" value="Csa_4G645930"/>
</dbReference>
<keyword evidence="10" id="KW-0156">Chromatin regulator</keyword>
<reference evidence="17 18" key="3">
    <citation type="journal article" date="2010" name="BMC Genomics">
        <title>Transcriptome sequencing and comparative analysis of cucumber flowers with different sex types.</title>
        <authorList>
            <person name="Guo S."/>
            <person name="Zheng Y."/>
            <person name="Joung J.G."/>
            <person name="Liu S."/>
            <person name="Zhang Z."/>
            <person name="Crasta O.R."/>
            <person name="Sobral B.W."/>
            <person name="Xu Y."/>
            <person name="Huang S."/>
            <person name="Fei Z."/>
        </authorList>
    </citation>
    <scope>NUCLEOTIDE SEQUENCE [LARGE SCALE GENOMIC DNA]</scope>
    <source>
        <strain evidence="18">cv. 9930</strain>
    </source>
</reference>
<keyword evidence="12" id="KW-0539">Nucleus</keyword>
<sequence length="257" mass="28593">MEAIEVERGGSGYSLKSSRLNNEDILFCIDVNPESSVEIKTTGSNGRPITRMDSIKQAILLFVHAKLSMNPDHRFAFTTIAKSAIWLKKEFSSDIASAEAAVRGLGATSPCNHADLTSLFRLAAHESRKSTAQNRILRLILIYCRSSTQPQHQWPANQKLFTFDVIYLHEKPGPDNCPQEVYDALVDALDHVSQYEGYIFESGQGVARVLYRCMCLLLSHPQQRISLDDLDIPKPLTKKLPPADTAPPNEVVPVTSQ</sequence>
<keyword evidence="6" id="KW-0132">Cell division</keyword>
<evidence type="ECO:0000256" key="5">
    <source>
        <dbReference type="ARBA" id="ARBA00022490"/>
    </source>
</evidence>
<evidence type="ECO:0000256" key="8">
    <source>
        <dbReference type="ARBA" id="ARBA00022776"/>
    </source>
</evidence>
<comment type="similarity">
    <text evidence="3">Belongs to the BABAM1 family.</text>
</comment>
<dbReference type="EMBL" id="CM002925">
    <property type="protein sequence ID" value="KGN55320.1"/>
    <property type="molecule type" value="Genomic_DNA"/>
</dbReference>
<evidence type="ECO:0000256" key="3">
    <source>
        <dbReference type="ARBA" id="ARBA00010809"/>
    </source>
</evidence>
<name>A0A0A0L024_CUCSA</name>
<keyword evidence="9" id="KW-0833">Ubl conjugation pathway</keyword>
<evidence type="ECO:0000256" key="13">
    <source>
        <dbReference type="ARBA" id="ARBA00023306"/>
    </source>
</evidence>
<protein>
    <recommendedName>
        <fullName evidence="4">BRISC and BRCA1-A complex member 1</fullName>
    </recommendedName>
    <alternativeName>
        <fullName evidence="14">Mediator of RAP80 interactions and targeting subunit of 40 kDa</fullName>
    </alternativeName>
    <alternativeName>
        <fullName evidence="15">New component of the BRCA1-A complex</fullName>
    </alternativeName>
</protein>
<evidence type="ECO:0000256" key="7">
    <source>
        <dbReference type="ARBA" id="ARBA00022763"/>
    </source>
</evidence>
<accession>A0A0A0L024</accession>
<evidence type="ECO:0000256" key="1">
    <source>
        <dbReference type="ARBA" id="ARBA00004123"/>
    </source>
</evidence>
<feature type="region of interest" description="Disordered" evidence="16">
    <location>
        <begin position="236"/>
        <end position="257"/>
    </location>
</feature>
<dbReference type="PANTHER" id="PTHR15660:SF1">
    <property type="entry name" value="BRISC AND BRCA1-A COMPLEX MEMBER 1"/>
    <property type="match status" value="1"/>
</dbReference>
<keyword evidence="13" id="KW-0131">Cell cycle</keyword>
<dbReference type="OrthoDB" id="547311at2759"/>
<dbReference type="OMA" id="RPQHQWP"/>
<dbReference type="AlphaFoldDB" id="A0A0A0L024"/>
<reference evidence="17 18" key="2">
    <citation type="journal article" date="2009" name="PLoS ONE">
        <title>An integrated genetic and cytogenetic map of the cucumber genome.</title>
        <authorList>
            <person name="Ren Y."/>
            <person name="Zhang Z."/>
            <person name="Liu J."/>
            <person name="Staub J.E."/>
            <person name="Han Y."/>
            <person name="Cheng Z."/>
            <person name="Li X."/>
            <person name="Lu J."/>
            <person name="Miao H."/>
            <person name="Kang H."/>
            <person name="Xie B."/>
            <person name="Gu X."/>
            <person name="Wang X."/>
            <person name="Du Y."/>
            <person name="Jin W."/>
            <person name="Huang S."/>
        </authorList>
    </citation>
    <scope>NUCLEOTIDE SEQUENCE [LARGE SCALE GENOMIC DNA]</scope>
    <source>
        <strain evidence="18">cv. 9930</strain>
    </source>
</reference>
<proteinExistence type="inferred from homology"/>
<keyword evidence="11" id="KW-0234">DNA repair</keyword>
<evidence type="ECO:0000256" key="2">
    <source>
        <dbReference type="ARBA" id="ARBA00004496"/>
    </source>
</evidence>
<gene>
    <name evidence="17" type="ORF">Csa_4G645930</name>
</gene>